<gene>
    <name evidence="3" type="ORF">H0A68_14915</name>
</gene>
<dbReference type="EMBL" id="JACCEW010000004">
    <property type="protein sequence ID" value="NYT38176.1"/>
    <property type="molecule type" value="Genomic_DNA"/>
</dbReference>
<evidence type="ECO:0000256" key="2">
    <source>
        <dbReference type="SAM" id="SignalP"/>
    </source>
</evidence>
<dbReference type="AlphaFoldDB" id="A0A853FJR3"/>
<dbReference type="OrthoDB" id="9780943at2"/>
<feature type="chain" id="PRO_5032716828" evidence="2">
    <location>
        <begin position="33"/>
        <end position="331"/>
    </location>
</feature>
<dbReference type="InterPro" id="IPR042100">
    <property type="entry name" value="Bug_dom1"/>
</dbReference>
<comment type="caution">
    <text evidence="3">The sequence shown here is derived from an EMBL/GenBank/DDBJ whole genome shotgun (WGS) entry which is preliminary data.</text>
</comment>
<dbReference type="PANTHER" id="PTHR42928:SF5">
    <property type="entry name" value="BLR1237 PROTEIN"/>
    <property type="match status" value="1"/>
</dbReference>
<dbReference type="Proteomes" id="UP000580517">
    <property type="component" value="Unassembled WGS sequence"/>
</dbReference>
<dbReference type="SUPFAM" id="SSF53850">
    <property type="entry name" value="Periplasmic binding protein-like II"/>
    <property type="match status" value="1"/>
</dbReference>
<organism evidence="3 4">
    <name type="scientific">Allopusillimonas soli</name>
    <dbReference type="NCBI Taxonomy" id="659016"/>
    <lineage>
        <taxon>Bacteria</taxon>
        <taxon>Pseudomonadati</taxon>
        <taxon>Pseudomonadota</taxon>
        <taxon>Betaproteobacteria</taxon>
        <taxon>Burkholderiales</taxon>
        <taxon>Alcaligenaceae</taxon>
        <taxon>Allopusillimonas</taxon>
    </lineage>
</organism>
<keyword evidence="4" id="KW-1185">Reference proteome</keyword>
<sequence length="331" mass="35263">MKYLTIKRFRHLAFTLTIAMLTQGFAATNAVAADPYPSKPVTVMVPFSAGGFTDIMARLLSKLLSEQWNAPVVVENVTGAGGNLGAAKVARAAADGYTLLVSNTATNSINQFIYSKIGFDPVKSFEPVVLIIKTPNVVVVNKDVPADSVGDLVKLIKADPEKYNYGSSGVGTTAQLTGALFQDAAGVKIQHIPYKGSSGVMTALQGNFVQMAFDNSVAWAPLIEAGRVKALAIASLKRSSLMPNVPTMDEAGFKEFETSSWFGISAPLGTPKPIIEKLNADINAVLRMPEFVEKMKGGEIVGGTPEEYGKFIVAEAKKWEKAVALSGVEKQ</sequence>
<dbReference type="PIRSF" id="PIRSF017082">
    <property type="entry name" value="YflP"/>
    <property type="match status" value="1"/>
</dbReference>
<evidence type="ECO:0000313" key="4">
    <source>
        <dbReference type="Proteomes" id="UP000580517"/>
    </source>
</evidence>
<evidence type="ECO:0000313" key="3">
    <source>
        <dbReference type="EMBL" id="NYT38176.1"/>
    </source>
</evidence>
<name>A0A853FJR3_9BURK</name>
<feature type="signal peptide" evidence="2">
    <location>
        <begin position="1"/>
        <end position="32"/>
    </location>
</feature>
<keyword evidence="2" id="KW-0732">Signal</keyword>
<dbReference type="Pfam" id="PF03401">
    <property type="entry name" value="TctC"/>
    <property type="match status" value="1"/>
</dbReference>
<comment type="similarity">
    <text evidence="1">Belongs to the UPF0065 (bug) family.</text>
</comment>
<evidence type="ECO:0000256" key="1">
    <source>
        <dbReference type="ARBA" id="ARBA00006987"/>
    </source>
</evidence>
<dbReference type="RefSeq" id="WP_129970101.1">
    <property type="nucleotide sequence ID" value="NZ_JACCEW010000004.1"/>
</dbReference>
<dbReference type="Gene3D" id="3.40.190.10">
    <property type="entry name" value="Periplasmic binding protein-like II"/>
    <property type="match status" value="1"/>
</dbReference>
<reference evidence="3 4" key="1">
    <citation type="submission" date="2020-07" db="EMBL/GenBank/DDBJ databases">
        <title>Taxonomic revisions and descriptions of new bacterial species based on genomic comparisons in the high-G+C-content subgroup of the family Alcaligenaceae.</title>
        <authorList>
            <person name="Szabo A."/>
            <person name="Felfoldi T."/>
        </authorList>
    </citation>
    <scope>NUCLEOTIDE SEQUENCE [LARGE SCALE GENOMIC DNA]</scope>
    <source>
        <strain evidence="3 4">DSM 25264</strain>
    </source>
</reference>
<proteinExistence type="inferred from homology"/>
<dbReference type="Gene3D" id="3.40.190.150">
    <property type="entry name" value="Bordetella uptake gene, domain 1"/>
    <property type="match status" value="1"/>
</dbReference>
<dbReference type="PANTHER" id="PTHR42928">
    <property type="entry name" value="TRICARBOXYLATE-BINDING PROTEIN"/>
    <property type="match status" value="1"/>
</dbReference>
<dbReference type="InterPro" id="IPR005064">
    <property type="entry name" value="BUG"/>
</dbReference>
<accession>A0A853FJR3</accession>
<protein>
    <submittedName>
        <fullName evidence="3">Tripartite tricarboxylate transporter substrate binding protein</fullName>
    </submittedName>
</protein>
<dbReference type="CDD" id="cd13578">
    <property type="entry name" value="PBP2_Bug27"/>
    <property type="match status" value="1"/>
</dbReference>